<reference evidence="4 5" key="1">
    <citation type="journal article" date="2018" name="Mycol. Prog.">
        <title>Coniella lustricola, a new species from submerged detritus.</title>
        <authorList>
            <person name="Raudabaugh D.B."/>
            <person name="Iturriaga T."/>
            <person name="Carver A."/>
            <person name="Mondo S."/>
            <person name="Pangilinan J."/>
            <person name="Lipzen A."/>
            <person name="He G."/>
            <person name="Amirebrahimi M."/>
            <person name="Grigoriev I.V."/>
            <person name="Miller A.N."/>
        </authorList>
    </citation>
    <scope>NUCLEOTIDE SEQUENCE [LARGE SCALE GENOMIC DNA]</scope>
    <source>
        <strain evidence="4 5">B22-T-1</strain>
    </source>
</reference>
<dbReference type="PROSITE" id="PS51186">
    <property type="entry name" value="GNAT"/>
    <property type="match status" value="1"/>
</dbReference>
<dbReference type="InterPro" id="IPR050769">
    <property type="entry name" value="NAT_camello-type"/>
</dbReference>
<dbReference type="Gene3D" id="3.40.630.30">
    <property type="match status" value="1"/>
</dbReference>
<dbReference type="PANTHER" id="PTHR13947:SF37">
    <property type="entry name" value="LD18367P"/>
    <property type="match status" value="1"/>
</dbReference>
<evidence type="ECO:0000313" key="4">
    <source>
        <dbReference type="EMBL" id="PSR80881.1"/>
    </source>
</evidence>
<dbReference type="AlphaFoldDB" id="A0A2T3A126"/>
<dbReference type="Proteomes" id="UP000241462">
    <property type="component" value="Unassembled WGS sequence"/>
</dbReference>
<dbReference type="CDD" id="cd04301">
    <property type="entry name" value="NAT_SF"/>
    <property type="match status" value="1"/>
</dbReference>
<evidence type="ECO:0000313" key="5">
    <source>
        <dbReference type="Proteomes" id="UP000241462"/>
    </source>
</evidence>
<dbReference type="InParanoid" id="A0A2T3A126"/>
<feature type="region of interest" description="Disordered" evidence="2">
    <location>
        <begin position="1"/>
        <end position="52"/>
    </location>
</feature>
<accession>A0A2T3A126</accession>
<dbReference type="STRING" id="2025994.A0A2T3A126"/>
<dbReference type="InterPro" id="IPR016181">
    <property type="entry name" value="Acyl_CoA_acyltransferase"/>
</dbReference>
<organism evidence="4 5">
    <name type="scientific">Coniella lustricola</name>
    <dbReference type="NCBI Taxonomy" id="2025994"/>
    <lineage>
        <taxon>Eukaryota</taxon>
        <taxon>Fungi</taxon>
        <taxon>Dikarya</taxon>
        <taxon>Ascomycota</taxon>
        <taxon>Pezizomycotina</taxon>
        <taxon>Sordariomycetes</taxon>
        <taxon>Sordariomycetidae</taxon>
        <taxon>Diaporthales</taxon>
        <taxon>Schizoparmaceae</taxon>
        <taxon>Coniella</taxon>
    </lineage>
</organism>
<keyword evidence="4" id="KW-0012">Acyltransferase</keyword>
<dbReference type="InterPro" id="IPR000182">
    <property type="entry name" value="GNAT_dom"/>
</dbReference>
<keyword evidence="5" id="KW-1185">Reference proteome</keyword>
<dbReference type="EMBL" id="KZ678517">
    <property type="protein sequence ID" value="PSR80881.1"/>
    <property type="molecule type" value="Genomic_DNA"/>
</dbReference>
<dbReference type="OrthoDB" id="9975416at2759"/>
<feature type="compositionally biased region" description="Polar residues" evidence="2">
    <location>
        <begin position="1"/>
        <end position="10"/>
    </location>
</feature>
<dbReference type="GO" id="GO:0008080">
    <property type="term" value="F:N-acetyltransferase activity"/>
    <property type="evidence" value="ECO:0007669"/>
    <property type="project" value="InterPro"/>
</dbReference>
<sequence>MGSISPTNGSIPPLPAPPAPSTTAPSNGNGTTTEKRGPLHHQQPPQPPKKPIAIRKATPQDAAQIAALGAAVFTTTFKDSGCTDEQLRAFLDEAYTVDAIRATLEDPGLITFVAVDRDMPDNDNDKDNNNNNNIVTPPPILAFLLLNTTSSPNEPAIANARSPNTYPSPVEVQRLYVALGNHGRGIGKQLMRYAEAFAVERGYVTCWLGVWERNFVAQRLYAGLGYVRIGEHVFDVGGDAQTDWILAKRL</sequence>
<evidence type="ECO:0000259" key="3">
    <source>
        <dbReference type="PROSITE" id="PS51186"/>
    </source>
</evidence>
<dbReference type="SUPFAM" id="SSF55729">
    <property type="entry name" value="Acyl-CoA N-acyltransferases (Nat)"/>
    <property type="match status" value="1"/>
</dbReference>
<feature type="domain" description="N-acetyltransferase" evidence="3">
    <location>
        <begin position="52"/>
        <end position="250"/>
    </location>
</feature>
<dbReference type="Pfam" id="PF00583">
    <property type="entry name" value="Acetyltransf_1"/>
    <property type="match status" value="1"/>
</dbReference>
<evidence type="ECO:0000256" key="2">
    <source>
        <dbReference type="SAM" id="MobiDB-lite"/>
    </source>
</evidence>
<evidence type="ECO:0000256" key="1">
    <source>
        <dbReference type="ARBA" id="ARBA00022679"/>
    </source>
</evidence>
<keyword evidence="1 4" id="KW-0808">Transferase</keyword>
<proteinExistence type="predicted"/>
<protein>
    <submittedName>
        <fullName evidence="4">Acyl-CoA N-acyltransferase</fullName>
    </submittedName>
</protein>
<gene>
    <name evidence="4" type="ORF">BD289DRAFT_455092</name>
</gene>
<dbReference type="PANTHER" id="PTHR13947">
    <property type="entry name" value="GNAT FAMILY N-ACETYLTRANSFERASE"/>
    <property type="match status" value="1"/>
</dbReference>
<name>A0A2T3A126_9PEZI</name>